<dbReference type="VEuPathDB" id="FungiDB:ASPZODRAFT_1026323"/>
<gene>
    <name evidence="3" type="ORF">ASPZODRAFT_1026323</name>
</gene>
<name>A0A1L9SRM2_9EURO</name>
<feature type="chain" id="PRO_5012001822" evidence="2">
    <location>
        <begin position="30"/>
        <end position="255"/>
    </location>
</feature>
<keyword evidence="2" id="KW-0732">Signal</keyword>
<reference evidence="4" key="1">
    <citation type="journal article" date="2017" name="Genome Biol.">
        <title>Comparative genomics reveals high biological diversity and specific adaptations in the industrially and medically important fungal genus Aspergillus.</title>
        <authorList>
            <person name="de Vries R.P."/>
            <person name="Riley R."/>
            <person name="Wiebenga A."/>
            <person name="Aguilar-Osorio G."/>
            <person name="Amillis S."/>
            <person name="Uchima C.A."/>
            <person name="Anderluh G."/>
            <person name="Asadollahi M."/>
            <person name="Askin M."/>
            <person name="Barry K."/>
            <person name="Battaglia E."/>
            <person name="Bayram O."/>
            <person name="Benocci T."/>
            <person name="Braus-Stromeyer S.A."/>
            <person name="Caldana C."/>
            <person name="Canovas D."/>
            <person name="Cerqueira G.C."/>
            <person name="Chen F."/>
            <person name="Chen W."/>
            <person name="Choi C."/>
            <person name="Clum A."/>
            <person name="Dos Santos R.A."/>
            <person name="Damasio A.R."/>
            <person name="Diallinas G."/>
            <person name="Emri T."/>
            <person name="Fekete E."/>
            <person name="Flipphi M."/>
            <person name="Freyberg S."/>
            <person name="Gallo A."/>
            <person name="Gournas C."/>
            <person name="Habgood R."/>
            <person name="Hainaut M."/>
            <person name="Harispe M.L."/>
            <person name="Henrissat B."/>
            <person name="Hilden K.S."/>
            <person name="Hope R."/>
            <person name="Hossain A."/>
            <person name="Karabika E."/>
            <person name="Karaffa L."/>
            <person name="Karanyi Z."/>
            <person name="Krasevec N."/>
            <person name="Kuo A."/>
            <person name="Kusch H."/>
            <person name="LaButti K."/>
            <person name="Lagendijk E.L."/>
            <person name="Lapidus A."/>
            <person name="Levasseur A."/>
            <person name="Lindquist E."/>
            <person name="Lipzen A."/>
            <person name="Logrieco A.F."/>
            <person name="MacCabe A."/>
            <person name="Maekelae M.R."/>
            <person name="Malavazi I."/>
            <person name="Melin P."/>
            <person name="Meyer V."/>
            <person name="Mielnichuk N."/>
            <person name="Miskei M."/>
            <person name="Molnar A.P."/>
            <person name="Mule G."/>
            <person name="Ngan C.Y."/>
            <person name="Orejas M."/>
            <person name="Orosz E."/>
            <person name="Ouedraogo J.P."/>
            <person name="Overkamp K.M."/>
            <person name="Park H.-S."/>
            <person name="Perrone G."/>
            <person name="Piumi F."/>
            <person name="Punt P.J."/>
            <person name="Ram A.F."/>
            <person name="Ramon A."/>
            <person name="Rauscher S."/>
            <person name="Record E."/>
            <person name="Riano-Pachon D.M."/>
            <person name="Robert V."/>
            <person name="Roehrig J."/>
            <person name="Ruller R."/>
            <person name="Salamov A."/>
            <person name="Salih N.S."/>
            <person name="Samson R.A."/>
            <person name="Sandor E."/>
            <person name="Sanguinetti M."/>
            <person name="Schuetze T."/>
            <person name="Sepcic K."/>
            <person name="Shelest E."/>
            <person name="Sherlock G."/>
            <person name="Sophianopoulou V."/>
            <person name="Squina F.M."/>
            <person name="Sun H."/>
            <person name="Susca A."/>
            <person name="Todd R.B."/>
            <person name="Tsang A."/>
            <person name="Unkles S.E."/>
            <person name="van de Wiele N."/>
            <person name="van Rossen-Uffink D."/>
            <person name="Oliveira J.V."/>
            <person name="Vesth T.C."/>
            <person name="Visser J."/>
            <person name="Yu J.-H."/>
            <person name="Zhou M."/>
            <person name="Andersen M.R."/>
            <person name="Archer D.B."/>
            <person name="Baker S.E."/>
            <person name="Benoit I."/>
            <person name="Brakhage A.A."/>
            <person name="Braus G.H."/>
            <person name="Fischer R."/>
            <person name="Frisvad J.C."/>
            <person name="Goldman G.H."/>
            <person name="Houbraken J."/>
            <person name="Oakley B."/>
            <person name="Pocsi I."/>
            <person name="Scazzocchio C."/>
            <person name="Seiboth B."/>
            <person name="vanKuyk P.A."/>
            <person name="Wortman J."/>
            <person name="Dyer P.S."/>
            <person name="Grigoriev I.V."/>
        </authorList>
    </citation>
    <scope>NUCLEOTIDE SEQUENCE [LARGE SCALE GENOMIC DNA]</scope>
    <source>
        <strain evidence="4">CBS 506.65</strain>
    </source>
</reference>
<evidence type="ECO:0000256" key="2">
    <source>
        <dbReference type="SAM" id="SignalP"/>
    </source>
</evidence>
<feature type="signal peptide" evidence="2">
    <location>
        <begin position="1"/>
        <end position="29"/>
    </location>
</feature>
<dbReference type="GeneID" id="34607275"/>
<organism evidence="3 4">
    <name type="scientific">Penicilliopsis zonata CBS 506.65</name>
    <dbReference type="NCBI Taxonomy" id="1073090"/>
    <lineage>
        <taxon>Eukaryota</taxon>
        <taxon>Fungi</taxon>
        <taxon>Dikarya</taxon>
        <taxon>Ascomycota</taxon>
        <taxon>Pezizomycotina</taxon>
        <taxon>Eurotiomycetes</taxon>
        <taxon>Eurotiomycetidae</taxon>
        <taxon>Eurotiales</taxon>
        <taxon>Aspergillaceae</taxon>
        <taxon>Penicilliopsis</taxon>
    </lineage>
</organism>
<evidence type="ECO:0000256" key="1">
    <source>
        <dbReference type="SAM" id="MobiDB-lite"/>
    </source>
</evidence>
<dbReference type="RefSeq" id="XP_022584276.1">
    <property type="nucleotide sequence ID" value="XM_022720810.1"/>
</dbReference>
<dbReference type="AlphaFoldDB" id="A0A1L9SRM2"/>
<feature type="region of interest" description="Disordered" evidence="1">
    <location>
        <begin position="184"/>
        <end position="234"/>
    </location>
</feature>
<sequence>MWSGLHKPGALPLLVLVLFSLLRLVPSLSQQWDAYLLWKPGDVDMNILDPSIPRRHTATTTYNWTNANANADVQQYKSYATTKPPTLIKRVRSFRTLFVSRAGDVATEVQVHANLSIQVQQAQQEVHQHQQEEVHQHQQQEEVQQKNQFTIPRLYSWQQACQLHYLSEYFKSTVLALSRLTPRDPHPASLSKQTPFNHPEPELEPELDPPIHQPQESTQEETVTSISTDESGYAPQRRGSCLAIVVGLVVGIIWF</sequence>
<evidence type="ECO:0000313" key="3">
    <source>
        <dbReference type="EMBL" id="OJJ49766.1"/>
    </source>
</evidence>
<feature type="compositionally biased region" description="Polar residues" evidence="1">
    <location>
        <begin position="214"/>
        <end position="230"/>
    </location>
</feature>
<dbReference type="EMBL" id="KV878337">
    <property type="protein sequence ID" value="OJJ49766.1"/>
    <property type="molecule type" value="Genomic_DNA"/>
</dbReference>
<protein>
    <submittedName>
        <fullName evidence="3">Uncharacterized protein</fullName>
    </submittedName>
</protein>
<keyword evidence="4" id="KW-1185">Reference proteome</keyword>
<dbReference type="Proteomes" id="UP000184188">
    <property type="component" value="Unassembled WGS sequence"/>
</dbReference>
<evidence type="ECO:0000313" key="4">
    <source>
        <dbReference type="Proteomes" id="UP000184188"/>
    </source>
</evidence>
<proteinExistence type="predicted"/>
<accession>A0A1L9SRM2</accession>